<evidence type="ECO:0000313" key="3">
    <source>
        <dbReference type="Proteomes" id="UP000275394"/>
    </source>
</evidence>
<feature type="transmembrane region" description="Helical" evidence="1">
    <location>
        <begin position="6"/>
        <end position="26"/>
    </location>
</feature>
<reference evidence="2 3" key="1">
    <citation type="submission" date="2018-11" db="EMBL/GenBank/DDBJ databases">
        <title>Genomic Encyclopedia of Type Strains, Phase IV (KMG-IV): sequencing the most valuable type-strain genomes for metagenomic binning, comparative biology and taxonomic classification.</title>
        <authorList>
            <person name="Goeker M."/>
        </authorList>
    </citation>
    <scope>NUCLEOTIDE SEQUENCE [LARGE SCALE GENOMIC DNA]</scope>
    <source>
        <strain evidence="2 3">DSM 100316</strain>
    </source>
</reference>
<dbReference type="RefSeq" id="WP_123711188.1">
    <property type="nucleotide sequence ID" value="NZ_RKHR01000003.1"/>
</dbReference>
<dbReference type="Proteomes" id="UP000275394">
    <property type="component" value="Unassembled WGS sequence"/>
</dbReference>
<organism evidence="2 3">
    <name type="scientific">Sinobacterium caligoides</name>
    <dbReference type="NCBI Taxonomy" id="933926"/>
    <lineage>
        <taxon>Bacteria</taxon>
        <taxon>Pseudomonadati</taxon>
        <taxon>Pseudomonadota</taxon>
        <taxon>Gammaproteobacteria</taxon>
        <taxon>Cellvibrionales</taxon>
        <taxon>Spongiibacteraceae</taxon>
        <taxon>Sinobacterium</taxon>
    </lineage>
</organism>
<dbReference type="InterPro" id="IPR008621">
    <property type="entry name" value="Cbb3-typ_cyt_oxidase_comp"/>
</dbReference>
<dbReference type="OrthoDB" id="6402501at2"/>
<dbReference type="EMBL" id="RKHR01000003">
    <property type="protein sequence ID" value="ROS05265.1"/>
    <property type="molecule type" value="Genomic_DNA"/>
</dbReference>
<proteinExistence type="predicted"/>
<gene>
    <name evidence="2" type="ORF">EDC56_0795</name>
</gene>
<dbReference type="CDD" id="cd01324">
    <property type="entry name" value="cbb3_Oxidase_CcoQ"/>
    <property type="match status" value="1"/>
</dbReference>
<keyword evidence="1" id="KW-1133">Transmembrane helix</keyword>
<keyword evidence="1" id="KW-0812">Transmembrane</keyword>
<keyword evidence="1" id="KW-0472">Membrane</keyword>
<sequence>MDINDWRGVATATALIAFIGVCLWAYSGRQKEKFDNAAQSPFADEPNDK</sequence>
<evidence type="ECO:0000256" key="1">
    <source>
        <dbReference type="SAM" id="Phobius"/>
    </source>
</evidence>
<dbReference type="AlphaFoldDB" id="A0A3N2E111"/>
<protein>
    <submittedName>
        <fullName evidence="2">Cytochrome c oxidase cbb3-type subunit 4</fullName>
    </submittedName>
</protein>
<keyword evidence="3" id="KW-1185">Reference proteome</keyword>
<dbReference type="Pfam" id="PF05545">
    <property type="entry name" value="FixQ"/>
    <property type="match status" value="1"/>
</dbReference>
<name>A0A3N2E111_9GAMM</name>
<accession>A0A3N2E111</accession>
<comment type="caution">
    <text evidence="2">The sequence shown here is derived from an EMBL/GenBank/DDBJ whole genome shotgun (WGS) entry which is preliminary data.</text>
</comment>
<evidence type="ECO:0000313" key="2">
    <source>
        <dbReference type="EMBL" id="ROS05265.1"/>
    </source>
</evidence>